<dbReference type="OrthoDB" id="7867950at2"/>
<proteinExistence type="predicted"/>
<dbReference type="EMBL" id="FORY01000010">
    <property type="protein sequence ID" value="SFJ77387.1"/>
    <property type="molecule type" value="Genomic_DNA"/>
</dbReference>
<dbReference type="Proteomes" id="UP000183299">
    <property type="component" value="Unassembled WGS sequence"/>
</dbReference>
<dbReference type="RefSeq" id="WP_066605692.1">
    <property type="nucleotide sequence ID" value="NZ_FORY01000010.1"/>
</dbReference>
<reference evidence="1 2" key="1">
    <citation type="submission" date="2016-10" db="EMBL/GenBank/DDBJ databases">
        <authorList>
            <person name="de Groot N.N."/>
        </authorList>
    </citation>
    <scope>NUCLEOTIDE SEQUENCE [LARGE SCALE GENOMIC DNA]</scope>
    <source>
        <strain evidence="1 2">CGMCC 1.8891</strain>
    </source>
</reference>
<accession>A0A1I3U6H0</accession>
<dbReference type="GeneID" id="98665841"/>
<organism evidence="1 2">
    <name type="scientific">Celeribacter halophilus</name>
    <dbReference type="NCBI Taxonomy" id="576117"/>
    <lineage>
        <taxon>Bacteria</taxon>
        <taxon>Pseudomonadati</taxon>
        <taxon>Pseudomonadota</taxon>
        <taxon>Alphaproteobacteria</taxon>
        <taxon>Rhodobacterales</taxon>
        <taxon>Roseobacteraceae</taxon>
        <taxon>Celeribacter</taxon>
    </lineage>
</organism>
<dbReference type="AlphaFoldDB" id="A0A1I3U6H0"/>
<dbReference type="STRING" id="576117.SAMN04488138_11030"/>
<gene>
    <name evidence="1" type="ORF">SAMN04488138_11030</name>
</gene>
<sequence>MFAICSFMDMKRKLGNVSFGGNWSEDILTSDQLNSVLDFLDAVAARCADEDMRGDRLEDALVYVSVHIEKGDMLAAAMRNGLAMYNPWQRQEAVCRAVRLI</sequence>
<evidence type="ECO:0000313" key="1">
    <source>
        <dbReference type="EMBL" id="SFJ77387.1"/>
    </source>
</evidence>
<keyword evidence="2" id="KW-1185">Reference proteome</keyword>
<protein>
    <submittedName>
        <fullName evidence="1">Uncharacterized protein</fullName>
    </submittedName>
</protein>
<name>A0A1I3U6H0_9RHOB</name>
<evidence type="ECO:0000313" key="2">
    <source>
        <dbReference type="Proteomes" id="UP000183299"/>
    </source>
</evidence>